<feature type="transmembrane region" description="Helical" evidence="8">
    <location>
        <begin position="69"/>
        <end position="91"/>
    </location>
</feature>
<keyword evidence="7 8" id="KW-0472">Membrane</keyword>
<dbReference type="InterPro" id="IPR045009">
    <property type="entry name" value="CASPL-5"/>
</dbReference>
<feature type="transmembrane region" description="Helical" evidence="8">
    <location>
        <begin position="35"/>
        <end position="57"/>
    </location>
</feature>
<dbReference type="OrthoDB" id="828022at2759"/>
<dbReference type="Proteomes" id="UP001152484">
    <property type="component" value="Unassembled WGS sequence"/>
</dbReference>
<reference evidence="10" key="1">
    <citation type="submission" date="2022-07" db="EMBL/GenBank/DDBJ databases">
        <authorList>
            <person name="Macas J."/>
            <person name="Novak P."/>
            <person name="Neumann P."/>
        </authorList>
    </citation>
    <scope>NUCLEOTIDE SEQUENCE</scope>
</reference>
<evidence type="ECO:0000256" key="2">
    <source>
        <dbReference type="ARBA" id="ARBA00007651"/>
    </source>
</evidence>
<dbReference type="InterPro" id="IPR006702">
    <property type="entry name" value="CASP_dom"/>
</dbReference>
<dbReference type="EMBL" id="CAMAPE010000022">
    <property type="protein sequence ID" value="CAH9090192.1"/>
    <property type="molecule type" value="Genomic_DNA"/>
</dbReference>
<dbReference type="Pfam" id="PF04535">
    <property type="entry name" value="CASP_dom"/>
    <property type="match status" value="1"/>
</dbReference>
<name>A0A9P0Z871_CUSEU</name>
<evidence type="ECO:0000259" key="9">
    <source>
        <dbReference type="Pfam" id="PF04535"/>
    </source>
</evidence>
<keyword evidence="5 8" id="KW-0812">Transmembrane</keyword>
<protein>
    <recommendedName>
        <fullName evidence="8">CASP-like protein</fullName>
    </recommendedName>
</protein>
<evidence type="ECO:0000256" key="5">
    <source>
        <dbReference type="ARBA" id="ARBA00022692"/>
    </source>
</evidence>
<comment type="subcellular location">
    <subcellularLocation>
        <location evidence="1 8">Cell membrane</location>
        <topology evidence="1 8">Multi-pass membrane protein</topology>
    </subcellularLocation>
</comment>
<evidence type="ECO:0000313" key="10">
    <source>
        <dbReference type="EMBL" id="CAH9090192.1"/>
    </source>
</evidence>
<evidence type="ECO:0000256" key="8">
    <source>
        <dbReference type="RuleBase" id="RU361233"/>
    </source>
</evidence>
<proteinExistence type="inferred from homology"/>
<dbReference type="PANTHER" id="PTHR32021:SF1">
    <property type="entry name" value="CASP-LIKE PROTEIN 5A1"/>
    <property type="match status" value="1"/>
</dbReference>
<keyword evidence="4 8" id="KW-1003">Cell membrane</keyword>
<gene>
    <name evidence="10" type="ORF">CEURO_LOCUS11138</name>
</gene>
<evidence type="ECO:0000256" key="7">
    <source>
        <dbReference type="ARBA" id="ARBA00023136"/>
    </source>
</evidence>
<feature type="transmembrane region" description="Helical" evidence="8">
    <location>
        <begin position="146"/>
        <end position="170"/>
    </location>
</feature>
<accession>A0A9P0Z871</accession>
<dbReference type="AlphaFoldDB" id="A0A9P0Z871"/>
<keyword evidence="11" id="KW-1185">Reference proteome</keyword>
<sequence length="175" mass="19057">MNSAVVYPELARAAPMGGRPGRVRMNRVQGMPATLAGLVLRLYQFAFSAIAAFLICYTAGFPSAASFRFLLVAVILHGLWSLSLAIVDVYGLLMIRTFRNVQFVYTIVLVDAVISSGTFAAACSCSSVTALMIIDPKKCDAHHCKTFIVAAVLAFFGWLFALPSFFINFWSLASR</sequence>
<evidence type="ECO:0000256" key="1">
    <source>
        <dbReference type="ARBA" id="ARBA00004651"/>
    </source>
</evidence>
<comment type="subunit">
    <text evidence="3 8">Homodimer and heterodimers.</text>
</comment>
<evidence type="ECO:0000256" key="3">
    <source>
        <dbReference type="ARBA" id="ARBA00011489"/>
    </source>
</evidence>
<feature type="domain" description="Casparian strip membrane protein" evidence="9">
    <location>
        <begin position="31"/>
        <end position="160"/>
    </location>
</feature>
<evidence type="ECO:0000313" key="11">
    <source>
        <dbReference type="Proteomes" id="UP001152484"/>
    </source>
</evidence>
<comment type="similarity">
    <text evidence="2 8">Belongs to the Casparian strip membrane proteins (CASP) family.</text>
</comment>
<dbReference type="GO" id="GO:0005886">
    <property type="term" value="C:plasma membrane"/>
    <property type="evidence" value="ECO:0007669"/>
    <property type="project" value="UniProtKB-SubCell"/>
</dbReference>
<organism evidence="10 11">
    <name type="scientific">Cuscuta europaea</name>
    <name type="common">European dodder</name>
    <dbReference type="NCBI Taxonomy" id="41803"/>
    <lineage>
        <taxon>Eukaryota</taxon>
        <taxon>Viridiplantae</taxon>
        <taxon>Streptophyta</taxon>
        <taxon>Embryophyta</taxon>
        <taxon>Tracheophyta</taxon>
        <taxon>Spermatophyta</taxon>
        <taxon>Magnoliopsida</taxon>
        <taxon>eudicotyledons</taxon>
        <taxon>Gunneridae</taxon>
        <taxon>Pentapetalae</taxon>
        <taxon>asterids</taxon>
        <taxon>lamiids</taxon>
        <taxon>Solanales</taxon>
        <taxon>Convolvulaceae</taxon>
        <taxon>Cuscuteae</taxon>
        <taxon>Cuscuta</taxon>
        <taxon>Cuscuta subgen. Cuscuta</taxon>
    </lineage>
</organism>
<comment type="caution">
    <text evidence="10">The sequence shown here is derived from an EMBL/GenBank/DDBJ whole genome shotgun (WGS) entry which is preliminary data.</text>
</comment>
<feature type="transmembrane region" description="Helical" evidence="8">
    <location>
        <begin position="103"/>
        <end position="134"/>
    </location>
</feature>
<evidence type="ECO:0000256" key="4">
    <source>
        <dbReference type="ARBA" id="ARBA00022475"/>
    </source>
</evidence>
<evidence type="ECO:0000256" key="6">
    <source>
        <dbReference type="ARBA" id="ARBA00022989"/>
    </source>
</evidence>
<keyword evidence="6 8" id="KW-1133">Transmembrane helix</keyword>
<dbReference type="PANTHER" id="PTHR32021">
    <property type="entry name" value="CASP-LIKE PROTEIN 5B3"/>
    <property type="match status" value="1"/>
</dbReference>